<keyword evidence="2" id="KW-0178">Competence</keyword>
<evidence type="ECO:0000256" key="2">
    <source>
        <dbReference type="ARBA" id="ARBA00023287"/>
    </source>
</evidence>
<dbReference type="InterPro" id="IPR045584">
    <property type="entry name" value="Pilin-like"/>
</dbReference>
<dbReference type="GO" id="GO:0030420">
    <property type="term" value="P:establishment of competence for transformation"/>
    <property type="evidence" value="ECO:0007669"/>
    <property type="project" value="UniProtKB-KW"/>
</dbReference>
<feature type="transmembrane region" description="Helical" evidence="3">
    <location>
        <begin position="12"/>
        <end position="30"/>
    </location>
</feature>
<evidence type="ECO:0000313" key="5">
    <source>
        <dbReference type="Proteomes" id="UP000481043"/>
    </source>
</evidence>
<keyword evidence="5" id="KW-1185">Reference proteome</keyword>
<accession>A0A6M0Q9M7</accession>
<dbReference type="AlphaFoldDB" id="A0A6M0Q9M7"/>
<dbReference type="NCBIfam" id="TIGR02532">
    <property type="entry name" value="IV_pilin_GFxxxE"/>
    <property type="match status" value="1"/>
</dbReference>
<evidence type="ECO:0000256" key="3">
    <source>
        <dbReference type="SAM" id="Phobius"/>
    </source>
</evidence>
<gene>
    <name evidence="4" type="ORF">G4D63_15050</name>
</gene>
<evidence type="ECO:0000313" key="4">
    <source>
        <dbReference type="EMBL" id="NEY73054.1"/>
    </source>
</evidence>
<dbReference type="PROSITE" id="PS00409">
    <property type="entry name" value="PROKAR_NTER_METHYL"/>
    <property type="match status" value="1"/>
</dbReference>
<dbReference type="RefSeq" id="WP_163180518.1">
    <property type="nucleotide sequence ID" value="NZ_JAAIWM010000005.1"/>
</dbReference>
<proteinExistence type="predicted"/>
<keyword evidence="3" id="KW-0812">Transmembrane</keyword>
<comment type="subcellular location">
    <subcellularLocation>
        <location evidence="1">Cell surface</location>
    </subcellularLocation>
</comment>
<dbReference type="GO" id="GO:0009986">
    <property type="term" value="C:cell surface"/>
    <property type="evidence" value="ECO:0007669"/>
    <property type="project" value="UniProtKB-SubCell"/>
</dbReference>
<sequence>MRNQRGVTLVELLIVILIMVGVSTIGFQLFSYSTNMTKTVAAENELQREARFLLETISNVVRDGGKITEDSTANKTIIADKLDQAQIVYDSVTETLTFIPSNSTLSENISSFNVTEKPISLNRTKMAYSIELVLQKDDFQFAVSTEVFNDLDKRVRY</sequence>
<dbReference type="Proteomes" id="UP000481043">
    <property type="component" value="Unassembled WGS sequence"/>
</dbReference>
<keyword evidence="3" id="KW-0472">Membrane</keyword>
<name>A0A6M0Q9M7_9BACI</name>
<evidence type="ECO:0000256" key="1">
    <source>
        <dbReference type="ARBA" id="ARBA00004241"/>
    </source>
</evidence>
<keyword evidence="3" id="KW-1133">Transmembrane helix</keyword>
<dbReference type="Pfam" id="PF07963">
    <property type="entry name" value="N_methyl"/>
    <property type="match status" value="1"/>
</dbReference>
<protein>
    <submittedName>
        <fullName evidence="4">Type II secretion system protein</fullName>
    </submittedName>
</protein>
<comment type="caution">
    <text evidence="4">The sequence shown here is derived from an EMBL/GenBank/DDBJ whole genome shotgun (WGS) entry which is preliminary data.</text>
</comment>
<reference evidence="4 5" key="1">
    <citation type="submission" date="2020-02" db="EMBL/GenBank/DDBJ databases">
        <title>Bacillus aquiflavi sp. nov., isolated from yellow water of strong flavor Chinese baijiu in Yibin region of China.</title>
        <authorList>
            <person name="Xie J."/>
        </authorList>
    </citation>
    <scope>NUCLEOTIDE SEQUENCE [LARGE SCALE GENOMIC DNA]</scope>
    <source>
        <strain evidence="4 5">SA4</strain>
    </source>
</reference>
<dbReference type="EMBL" id="JAAIWM010000005">
    <property type="protein sequence ID" value="NEY73054.1"/>
    <property type="molecule type" value="Genomic_DNA"/>
</dbReference>
<organism evidence="4 5">
    <name type="scientific">Bacillus mesophilus</name>
    <dbReference type="NCBI Taxonomy" id="1808955"/>
    <lineage>
        <taxon>Bacteria</taxon>
        <taxon>Bacillati</taxon>
        <taxon>Bacillota</taxon>
        <taxon>Bacilli</taxon>
        <taxon>Bacillales</taxon>
        <taxon>Bacillaceae</taxon>
        <taxon>Bacillus</taxon>
    </lineage>
</organism>
<dbReference type="InterPro" id="IPR012902">
    <property type="entry name" value="N_methyl_site"/>
</dbReference>
<dbReference type="SUPFAM" id="SSF54523">
    <property type="entry name" value="Pili subunits"/>
    <property type="match status" value="1"/>
</dbReference>